<evidence type="ECO:0000259" key="6">
    <source>
        <dbReference type="Pfam" id="PF00135"/>
    </source>
</evidence>
<keyword evidence="5" id="KW-0472">Membrane</keyword>
<keyword evidence="5" id="KW-0812">Transmembrane</keyword>
<accession>A0A0K8R3L2</accession>
<protein>
    <submittedName>
        <fullName evidence="7">Putative acetylcholinesterase/butyrylcholinesterase</fullName>
    </submittedName>
</protein>
<dbReference type="Gene3D" id="3.40.50.1820">
    <property type="entry name" value="alpha/beta hydrolase"/>
    <property type="match status" value="1"/>
</dbReference>
<evidence type="ECO:0000256" key="2">
    <source>
        <dbReference type="ARBA" id="ARBA00022487"/>
    </source>
</evidence>
<evidence type="ECO:0000256" key="5">
    <source>
        <dbReference type="SAM" id="Phobius"/>
    </source>
</evidence>
<dbReference type="AlphaFoldDB" id="A0A0K8R3L2"/>
<name>A0A0K8R3L2_IXORI</name>
<dbReference type="InterPro" id="IPR029058">
    <property type="entry name" value="AB_hydrolase_fold"/>
</dbReference>
<evidence type="ECO:0000256" key="3">
    <source>
        <dbReference type="ARBA" id="ARBA00022801"/>
    </source>
</evidence>
<keyword evidence="4" id="KW-0325">Glycoprotein</keyword>
<keyword evidence="2" id="KW-0719">Serine esterase</keyword>
<dbReference type="GO" id="GO:0005886">
    <property type="term" value="C:plasma membrane"/>
    <property type="evidence" value="ECO:0007669"/>
    <property type="project" value="TreeGrafter"/>
</dbReference>
<dbReference type="SUPFAM" id="SSF53474">
    <property type="entry name" value="alpha/beta-Hydrolases"/>
    <property type="match status" value="1"/>
</dbReference>
<proteinExistence type="evidence at transcript level"/>
<keyword evidence="5" id="KW-1133">Transmembrane helix</keyword>
<dbReference type="GO" id="GO:0005615">
    <property type="term" value="C:extracellular space"/>
    <property type="evidence" value="ECO:0007669"/>
    <property type="project" value="TreeGrafter"/>
</dbReference>
<dbReference type="Pfam" id="PF00135">
    <property type="entry name" value="COesterase"/>
    <property type="match status" value="1"/>
</dbReference>
<evidence type="ECO:0000256" key="4">
    <source>
        <dbReference type="ARBA" id="ARBA00023180"/>
    </source>
</evidence>
<dbReference type="EMBL" id="GADI01008330">
    <property type="protein sequence ID" value="JAA65478.1"/>
    <property type="molecule type" value="mRNA"/>
</dbReference>
<sequence length="178" mass="20193">MQAQEQVGPNTNANMAQNVYRFIGCGLVAMLITIIILILSNVTVAILFHKHSSQDCFQVSLVTGKVMGLPVNFQHAGHTYHTTAFLGIPFAENTGGTRRFKKPIIYHGWEGVFNATYRRKPCCQRIMQGKRKICFRSGQQYRGLPSLKHLGSDRLHGENPEISSHVLGIWRWLSIWRK</sequence>
<evidence type="ECO:0000256" key="1">
    <source>
        <dbReference type="ARBA" id="ARBA00005964"/>
    </source>
</evidence>
<dbReference type="InterPro" id="IPR050654">
    <property type="entry name" value="AChE-related_enzymes"/>
</dbReference>
<dbReference type="PANTHER" id="PTHR43918">
    <property type="entry name" value="ACETYLCHOLINESTERASE"/>
    <property type="match status" value="1"/>
</dbReference>
<dbReference type="GO" id="GO:0003990">
    <property type="term" value="F:acetylcholinesterase activity"/>
    <property type="evidence" value="ECO:0007669"/>
    <property type="project" value="TreeGrafter"/>
</dbReference>
<dbReference type="GO" id="GO:0019695">
    <property type="term" value="P:choline metabolic process"/>
    <property type="evidence" value="ECO:0007669"/>
    <property type="project" value="TreeGrafter"/>
</dbReference>
<evidence type="ECO:0000313" key="7">
    <source>
        <dbReference type="EMBL" id="JAA65478.1"/>
    </source>
</evidence>
<dbReference type="GO" id="GO:0006581">
    <property type="term" value="P:acetylcholine catabolic process"/>
    <property type="evidence" value="ECO:0007669"/>
    <property type="project" value="TreeGrafter"/>
</dbReference>
<keyword evidence="3" id="KW-0378">Hydrolase</keyword>
<reference evidence="7" key="1">
    <citation type="submission" date="2012-12" db="EMBL/GenBank/DDBJ databases">
        <title>Identification and characterization of a phenylalanine ammonia-lyase gene family in Isatis indigotica Fort.</title>
        <authorList>
            <person name="Liu Q."/>
            <person name="Chen J."/>
            <person name="Zhou X."/>
            <person name="Di P."/>
            <person name="Xiao Y."/>
            <person name="Xuan H."/>
            <person name="Zhang L."/>
            <person name="Chen W."/>
        </authorList>
    </citation>
    <scope>NUCLEOTIDE SEQUENCE</scope>
    <source>
        <tissue evidence="7">Salivary gland</tissue>
    </source>
</reference>
<feature type="domain" description="Carboxylesterase type B" evidence="6">
    <location>
        <begin position="58"/>
        <end position="131"/>
    </location>
</feature>
<dbReference type="InterPro" id="IPR002018">
    <property type="entry name" value="CarbesteraseB"/>
</dbReference>
<comment type="similarity">
    <text evidence="1">Belongs to the type-B carboxylesterase/lipase family.</text>
</comment>
<organism evidence="7">
    <name type="scientific">Ixodes ricinus</name>
    <name type="common">Common tick</name>
    <name type="synonym">Acarus ricinus</name>
    <dbReference type="NCBI Taxonomy" id="34613"/>
    <lineage>
        <taxon>Eukaryota</taxon>
        <taxon>Metazoa</taxon>
        <taxon>Ecdysozoa</taxon>
        <taxon>Arthropoda</taxon>
        <taxon>Chelicerata</taxon>
        <taxon>Arachnida</taxon>
        <taxon>Acari</taxon>
        <taxon>Parasitiformes</taxon>
        <taxon>Ixodida</taxon>
        <taxon>Ixodoidea</taxon>
        <taxon>Ixodidae</taxon>
        <taxon>Ixodinae</taxon>
        <taxon>Ixodes</taxon>
    </lineage>
</organism>
<dbReference type="PANTHER" id="PTHR43918:SF4">
    <property type="entry name" value="CARBOXYLIC ESTER HYDROLASE"/>
    <property type="match status" value="1"/>
</dbReference>
<feature type="transmembrane region" description="Helical" evidence="5">
    <location>
        <begin position="20"/>
        <end position="48"/>
    </location>
</feature>